<dbReference type="AlphaFoldDB" id="A0A211ZQ09"/>
<evidence type="ECO:0000313" key="4">
    <source>
        <dbReference type="EMBL" id="OWJ67371.1"/>
    </source>
</evidence>
<dbReference type="RefSeq" id="WP_088150923.1">
    <property type="nucleotide sequence ID" value="NZ_NHON01000014.1"/>
</dbReference>
<dbReference type="PANTHER" id="PTHR44942:SF4">
    <property type="entry name" value="METHYLTRANSFERASE TYPE 11 DOMAIN-CONTAINING PROTEIN"/>
    <property type="match status" value="1"/>
</dbReference>
<evidence type="ECO:0000259" key="3">
    <source>
        <dbReference type="Pfam" id="PF13649"/>
    </source>
</evidence>
<dbReference type="Gene3D" id="3.40.50.150">
    <property type="entry name" value="Vaccinia Virus protein VP39"/>
    <property type="match status" value="1"/>
</dbReference>
<dbReference type="GO" id="GO:0008168">
    <property type="term" value="F:methyltransferase activity"/>
    <property type="evidence" value="ECO:0007669"/>
    <property type="project" value="UniProtKB-KW"/>
</dbReference>
<dbReference type="InterPro" id="IPR029063">
    <property type="entry name" value="SAM-dependent_MTases_sf"/>
</dbReference>
<proteinExistence type="predicted"/>
<dbReference type="InterPro" id="IPR051052">
    <property type="entry name" value="Diverse_substrate_MTase"/>
</dbReference>
<feature type="domain" description="Methyltransferase" evidence="3">
    <location>
        <begin position="54"/>
        <end position="130"/>
    </location>
</feature>
<dbReference type="EMBL" id="NHON01000014">
    <property type="protein sequence ID" value="OWJ67371.1"/>
    <property type="molecule type" value="Genomic_DNA"/>
</dbReference>
<dbReference type="SUPFAM" id="SSF53335">
    <property type="entry name" value="S-adenosyl-L-methionine-dependent methyltransferases"/>
    <property type="match status" value="1"/>
</dbReference>
<sequence>MHRPGRIATNQPERRATASAFADAGVARCYAARPPYAPALYEFLLNQVAGRRRVLDLGCGPGKIAIVLAGHFAEVVALDLSTAMIEAGRAADAGRHGGIAWTVGTAEAYRTHRGFDLATAGTSIHWLDHAVVFPKLAKWTGTLAVISGDEPAAAPCGGEAWTAFLARWIARVGGRYDPAAAAAEANRHEAWMDIAGRKTFPFTARQSVAEFIRGQHSRATWSLAVMGETLAAEFDRELEALMRPFATDGQLSLDMVSTLTWGAPRRTPQGAATGG</sequence>
<accession>A0A211ZQ09</accession>
<comment type="caution">
    <text evidence="4">The sequence shown here is derived from an EMBL/GenBank/DDBJ whole genome shotgun (WGS) entry which is preliminary data.</text>
</comment>
<dbReference type="GO" id="GO:0032259">
    <property type="term" value="P:methylation"/>
    <property type="evidence" value="ECO:0007669"/>
    <property type="project" value="UniProtKB-KW"/>
</dbReference>
<keyword evidence="5" id="KW-1185">Reference proteome</keyword>
<gene>
    <name evidence="4" type="ORF">BWR60_10290</name>
</gene>
<evidence type="ECO:0000256" key="1">
    <source>
        <dbReference type="ARBA" id="ARBA00022603"/>
    </source>
</evidence>
<dbReference type="Proteomes" id="UP000196655">
    <property type="component" value="Unassembled WGS sequence"/>
</dbReference>
<name>A0A211ZQ09_9PROT</name>
<dbReference type="CDD" id="cd02440">
    <property type="entry name" value="AdoMet_MTases"/>
    <property type="match status" value="1"/>
</dbReference>
<organism evidence="4 5">
    <name type="scientific">Inquilinus limosus</name>
    <dbReference type="NCBI Taxonomy" id="171674"/>
    <lineage>
        <taxon>Bacteria</taxon>
        <taxon>Pseudomonadati</taxon>
        <taxon>Pseudomonadota</taxon>
        <taxon>Alphaproteobacteria</taxon>
        <taxon>Rhodospirillales</taxon>
        <taxon>Rhodospirillaceae</taxon>
        <taxon>Inquilinus</taxon>
    </lineage>
</organism>
<protein>
    <recommendedName>
        <fullName evidence="3">Methyltransferase domain-containing protein</fullName>
    </recommendedName>
</protein>
<dbReference type="OrthoDB" id="5642573at2"/>
<dbReference type="Pfam" id="PF13649">
    <property type="entry name" value="Methyltransf_25"/>
    <property type="match status" value="1"/>
</dbReference>
<evidence type="ECO:0000313" key="5">
    <source>
        <dbReference type="Proteomes" id="UP000196655"/>
    </source>
</evidence>
<dbReference type="PANTHER" id="PTHR44942">
    <property type="entry name" value="METHYLTRANSF_11 DOMAIN-CONTAINING PROTEIN"/>
    <property type="match status" value="1"/>
</dbReference>
<keyword evidence="1" id="KW-0489">Methyltransferase</keyword>
<dbReference type="InterPro" id="IPR041698">
    <property type="entry name" value="Methyltransf_25"/>
</dbReference>
<keyword evidence="2" id="KW-0808">Transferase</keyword>
<reference evidence="5" key="1">
    <citation type="submission" date="2017-05" db="EMBL/GenBank/DDBJ databases">
        <authorList>
            <person name="Macchi M."/>
            <person name="Festa S."/>
            <person name="Coppotelli B.M."/>
            <person name="Morelli I.S."/>
        </authorList>
    </citation>
    <scope>NUCLEOTIDE SEQUENCE [LARGE SCALE GENOMIC DNA]</scope>
    <source>
        <strain evidence="5">I</strain>
    </source>
</reference>
<evidence type="ECO:0000256" key="2">
    <source>
        <dbReference type="ARBA" id="ARBA00022679"/>
    </source>
</evidence>